<organism evidence="4 5">
    <name type="scientific">Streptomyces lacrimifluminis</name>
    <dbReference type="NCBI Taxonomy" id="1500077"/>
    <lineage>
        <taxon>Bacteria</taxon>
        <taxon>Bacillati</taxon>
        <taxon>Actinomycetota</taxon>
        <taxon>Actinomycetes</taxon>
        <taxon>Kitasatosporales</taxon>
        <taxon>Streptomycetaceae</taxon>
        <taxon>Streptomyces</taxon>
    </lineage>
</organism>
<evidence type="ECO:0000313" key="5">
    <source>
        <dbReference type="Proteomes" id="UP000625682"/>
    </source>
</evidence>
<keyword evidence="2" id="KW-1133">Transmembrane helix</keyword>
<gene>
    <name evidence="4" type="ORF">GCM10012282_02220</name>
</gene>
<feature type="transmembrane region" description="Helical" evidence="2">
    <location>
        <begin position="111"/>
        <end position="132"/>
    </location>
</feature>
<evidence type="ECO:0000259" key="3">
    <source>
        <dbReference type="Pfam" id="PF13340"/>
    </source>
</evidence>
<feature type="domain" description="Insertion element IS402-like" evidence="3">
    <location>
        <begin position="12"/>
        <end position="56"/>
    </location>
</feature>
<reference evidence="4" key="1">
    <citation type="journal article" date="2014" name="Int. J. Syst. Evol. Microbiol.">
        <title>Complete genome sequence of Corynebacterium casei LMG S-19264T (=DSM 44701T), isolated from a smear-ripened cheese.</title>
        <authorList>
            <consortium name="US DOE Joint Genome Institute (JGI-PGF)"/>
            <person name="Walter F."/>
            <person name="Albersmeier A."/>
            <person name="Kalinowski J."/>
            <person name="Ruckert C."/>
        </authorList>
    </citation>
    <scope>NUCLEOTIDE SEQUENCE</scope>
    <source>
        <strain evidence="4">CGMCC 4.7272</strain>
    </source>
</reference>
<evidence type="ECO:0000256" key="1">
    <source>
        <dbReference type="SAM" id="MobiDB-lite"/>
    </source>
</evidence>
<dbReference type="InterPro" id="IPR025161">
    <property type="entry name" value="IS402-like_dom"/>
</dbReference>
<comment type="caution">
    <text evidence="4">The sequence shown here is derived from an EMBL/GenBank/DDBJ whole genome shotgun (WGS) entry which is preliminary data.</text>
</comment>
<feature type="region of interest" description="Disordered" evidence="1">
    <location>
        <begin position="166"/>
        <end position="193"/>
    </location>
</feature>
<name>A0A917KCH7_9ACTN</name>
<keyword evidence="2" id="KW-0812">Transmembrane</keyword>
<evidence type="ECO:0000256" key="2">
    <source>
        <dbReference type="SAM" id="Phobius"/>
    </source>
</evidence>
<keyword evidence="5" id="KW-1185">Reference proteome</keyword>
<dbReference type="EMBL" id="BMMU01000001">
    <property type="protein sequence ID" value="GGJ09182.1"/>
    <property type="molecule type" value="Genomic_DNA"/>
</dbReference>
<proteinExistence type="predicted"/>
<feature type="compositionally biased region" description="Basic and acidic residues" evidence="1">
    <location>
        <begin position="168"/>
        <end position="180"/>
    </location>
</feature>
<evidence type="ECO:0000313" key="4">
    <source>
        <dbReference type="EMBL" id="GGJ09182.1"/>
    </source>
</evidence>
<accession>A0A917KCH7</accession>
<dbReference type="Pfam" id="PF13340">
    <property type="entry name" value="DUF4096"/>
    <property type="match status" value="1"/>
</dbReference>
<dbReference type="Proteomes" id="UP000625682">
    <property type="component" value="Unassembled WGS sequence"/>
</dbReference>
<sequence length="193" mass="20665">MRRHELTVARGQRIEPLLPGKGRPGGPWAEHRRVMNGALFRARTGVPLPDLPERYGLDLRGRLRHAGDPQHGGDFGELNGYGRVCDPYLRAIAEDDPSTHRSGSLFMRMRTIVAAAVLSAGLVLGGSASALAHGGNGQGYDDGHSSSACWIVAGAGHGQGYYAQGCQRSDDKGDEREGHDGFLSGPDFGDRQH</sequence>
<keyword evidence="2" id="KW-0472">Membrane</keyword>
<reference evidence="4" key="2">
    <citation type="submission" date="2020-09" db="EMBL/GenBank/DDBJ databases">
        <authorList>
            <person name="Sun Q."/>
            <person name="Zhou Y."/>
        </authorList>
    </citation>
    <scope>NUCLEOTIDE SEQUENCE</scope>
    <source>
        <strain evidence="4">CGMCC 4.7272</strain>
    </source>
</reference>
<protein>
    <recommendedName>
        <fullName evidence="3">Insertion element IS402-like domain-containing protein</fullName>
    </recommendedName>
</protein>
<dbReference type="AlphaFoldDB" id="A0A917KCH7"/>